<organism evidence="2 3">
    <name type="scientific">Rhizomicrobium electricum</name>
    <dbReference type="NCBI Taxonomy" id="480070"/>
    <lineage>
        <taxon>Bacteria</taxon>
        <taxon>Pseudomonadati</taxon>
        <taxon>Pseudomonadota</taxon>
        <taxon>Alphaproteobacteria</taxon>
        <taxon>Micropepsales</taxon>
        <taxon>Micropepsaceae</taxon>
        <taxon>Rhizomicrobium</taxon>
    </lineage>
</organism>
<reference evidence="2 3" key="1">
    <citation type="journal article" date="2019" name="Int. J. Syst. Evol. Microbiol.">
        <title>The Global Catalogue of Microorganisms (GCM) 10K type strain sequencing project: providing services to taxonomists for standard genome sequencing and annotation.</title>
        <authorList>
            <consortium name="The Broad Institute Genomics Platform"/>
            <consortium name="The Broad Institute Genome Sequencing Center for Infectious Disease"/>
            <person name="Wu L."/>
            <person name="Ma J."/>
        </authorList>
    </citation>
    <scope>NUCLEOTIDE SEQUENCE [LARGE SCALE GENOMIC DNA]</scope>
    <source>
        <strain evidence="2 3">JCM 15089</strain>
    </source>
</reference>
<proteinExistence type="predicted"/>
<sequence>MTTKSTTKTDTSTDKPESIDAIVLLENDHAEVKTQFDEYEELESKSEKQALADKICMALKIHAQIEEEIFYPAARKATKDTDLLDEATVEHASAKILIAEIEAMEPDEPLYDAKVKVLGEQIKHHVKEEEGELFPEIRKTDLDLKKLGARLSKRKVELLSQMTPERE</sequence>
<accession>A0ABN1E9V0</accession>
<dbReference type="EMBL" id="BAAADD010000002">
    <property type="protein sequence ID" value="GAA0561583.1"/>
    <property type="molecule type" value="Genomic_DNA"/>
</dbReference>
<dbReference type="PANTHER" id="PTHR35585:SF1">
    <property type="entry name" value="HHE DOMAIN PROTEIN (AFU_ORTHOLOGUE AFUA_4G00730)"/>
    <property type="match status" value="1"/>
</dbReference>
<evidence type="ECO:0000313" key="3">
    <source>
        <dbReference type="Proteomes" id="UP001499951"/>
    </source>
</evidence>
<evidence type="ECO:0000313" key="2">
    <source>
        <dbReference type="EMBL" id="GAA0561583.1"/>
    </source>
</evidence>
<keyword evidence="3" id="KW-1185">Reference proteome</keyword>
<dbReference type="Gene3D" id="1.20.120.520">
    <property type="entry name" value="nmb1532 protein domain like"/>
    <property type="match status" value="1"/>
</dbReference>
<dbReference type="PANTHER" id="PTHR35585">
    <property type="entry name" value="HHE DOMAIN PROTEIN (AFU_ORTHOLOGUE AFUA_4G00730)"/>
    <property type="match status" value="1"/>
</dbReference>
<dbReference type="RefSeq" id="WP_166932137.1">
    <property type="nucleotide sequence ID" value="NZ_BAAADD010000002.1"/>
</dbReference>
<name>A0ABN1E9V0_9PROT</name>
<feature type="domain" description="Hemerythrin-like" evidence="1">
    <location>
        <begin position="21"/>
        <end position="136"/>
    </location>
</feature>
<comment type="caution">
    <text evidence="2">The sequence shown here is derived from an EMBL/GenBank/DDBJ whole genome shotgun (WGS) entry which is preliminary data.</text>
</comment>
<dbReference type="InterPro" id="IPR012312">
    <property type="entry name" value="Hemerythrin-like"/>
</dbReference>
<evidence type="ECO:0000259" key="1">
    <source>
        <dbReference type="Pfam" id="PF01814"/>
    </source>
</evidence>
<dbReference type="Pfam" id="PF01814">
    <property type="entry name" value="Hemerythrin"/>
    <property type="match status" value="1"/>
</dbReference>
<gene>
    <name evidence="2" type="ORF">GCM10008942_07510</name>
</gene>
<dbReference type="CDD" id="cd12108">
    <property type="entry name" value="Hr-like"/>
    <property type="match status" value="1"/>
</dbReference>
<protein>
    <submittedName>
        <fullName evidence="2">Hemerythrin domain-containing protein</fullName>
    </submittedName>
</protein>
<dbReference type="Proteomes" id="UP001499951">
    <property type="component" value="Unassembled WGS sequence"/>
</dbReference>